<sequence length="127" mass="13833">MKTGLLEHVNVTVAKPQDTADLMCRLFDWHIRWAGPSALGGQTAHVGTDTAYIALYSPASLETAGARNIAAPGHLNHIGVVVEDLDAVEARVIKAGYEPASHGDYEPGRRFYFFDENGIEFEVVSYS</sequence>
<evidence type="ECO:0000313" key="2">
    <source>
        <dbReference type="EMBL" id="SDM43995.1"/>
    </source>
</evidence>
<dbReference type="InterPro" id="IPR029068">
    <property type="entry name" value="Glyas_Bleomycin-R_OHBP_Dase"/>
</dbReference>
<dbReference type="PROSITE" id="PS51819">
    <property type="entry name" value="VOC"/>
    <property type="match status" value="1"/>
</dbReference>
<dbReference type="Proteomes" id="UP000199759">
    <property type="component" value="Unassembled WGS sequence"/>
</dbReference>
<dbReference type="EMBL" id="FNHG01000011">
    <property type="protein sequence ID" value="SDM43995.1"/>
    <property type="molecule type" value="Genomic_DNA"/>
</dbReference>
<evidence type="ECO:0000313" key="3">
    <source>
        <dbReference type="Proteomes" id="UP000199759"/>
    </source>
</evidence>
<keyword evidence="2" id="KW-0560">Oxidoreductase</keyword>
<dbReference type="Gene3D" id="3.10.180.10">
    <property type="entry name" value="2,3-Dihydroxybiphenyl 1,2-Dioxygenase, domain 1"/>
    <property type="match status" value="1"/>
</dbReference>
<organism evidence="2 3">
    <name type="scientific">Maricaulis salignorans</name>
    <dbReference type="NCBI Taxonomy" id="144026"/>
    <lineage>
        <taxon>Bacteria</taxon>
        <taxon>Pseudomonadati</taxon>
        <taxon>Pseudomonadota</taxon>
        <taxon>Alphaproteobacteria</taxon>
        <taxon>Maricaulales</taxon>
        <taxon>Maricaulaceae</taxon>
        <taxon>Maricaulis</taxon>
    </lineage>
</organism>
<gene>
    <name evidence="2" type="ORF">SAMN04488568_11171</name>
</gene>
<dbReference type="SUPFAM" id="SSF54593">
    <property type="entry name" value="Glyoxalase/Bleomycin resistance protein/Dihydroxybiphenyl dioxygenase"/>
    <property type="match status" value="1"/>
</dbReference>
<dbReference type="Pfam" id="PF00903">
    <property type="entry name" value="Glyoxalase"/>
    <property type="match status" value="1"/>
</dbReference>
<dbReference type="InterPro" id="IPR004360">
    <property type="entry name" value="Glyas_Fos-R_dOase_dom"/>
</dbReference>
<dbReference type="GO" id="GO:0051213">
    <property type="term" value="F:dioxygenase activity"/>
    <property type="evidence" value="ECO:0007669"/>
    <property type="project" value="UniProtKB-KW"/>
</dbReference>
<accession>A0A1G9TA61</accession>
<name>A0A1G9TA61_9PROT</name>
<dbReference type="RefSeq" id="WP_176780323.1">
    <property type="nucleotide sequence ID" value="NZ_FNHG01000011.1"/>
</dbReference>
<dbReference type="CDD" id="cd06587">
    <property type="entry name" value="VOC"/>
    <property type="match status" value="1"/>
</dbReference>
<dbReference type="InterPro" id="IPR037523">
    <property type="entry name" value="VOC_core"/>
</dbReference>
<keyword evidence="2" id="KW-0223">Dioxygenase</keyword>
<dbReference type="STRING" id="144026.SAMN04488568_11171"/>
<reference evidence="2 3" key="1">
    <citation type="submission" date="2016-10" db="EMBL/GenBank/DDBJ databases">
        <authorList>
            <person name="de Groot N.N."/>
        </authorList>
    </citation>
    <scope>NUCLEOTIDE SEQUENCE [LARGE SCALE GENOMIC DNA]</scope>
    <source>
        <strain evidence="2 3">DSM 16077</strain>
    </source>
</reference>
<dbReference type="AlphaFoldDB" id="A0A1G9TA61"/>
<keyword evidence="3" id="KW-1185">Reference proteome</keyword>
<proteinExistence type="predicted"/>
<evidence type="ECO:0000259" key="1">
    <source>
        <dbReference type="PROSITE" id="PS51819"/>
    </source>
</evidence>
<feature type="domain" description="VOC" evidence="1">
    <location>
        <begin position="5"/>
        <end position="126"/>
    </location>
</feature>
<protein>
    <submittedName>
        <fullName evidence="2">Glyoxalase/Bleomycin resistance protein/Dioxygenase superfamily protein</fullName>
    </submittedName>
</protein>